<dbReference type="GO" id="GO:0005524">
    <property type="term" value="F:ATP binding"/>
    <property type="evidence" value="ECO:0007669"/>
    <property type="project" value="UniProtKB-KW"/>
</dbReference>
<dbReference type="GO" id="GO:0006355">
    <property type="term" value="P:regulation of DNA-templated transcription"/>
    <property type="evidence" value="ECO:0007669"/>
    <property type="project" value="InterPro"/>
</dbReference>
<dbReference type="Gene3D" id="3.30.450.20">
    <property type="entry name" value="PAS domain"/>
    <property type="match status" value="2"/>
</dbReference>
<dbReference type="Gene3D" id="3.40.50.300">
    <property type="entry name" value="P-loop containing nucleotide triphosphate hydrolases"/>
    <property type="match status" value="1"/>
</dbReference>
<comment type="caution">
    <text evidence="8">The sequence shown here is derived from an EMBL/GenBank/DDBJ whole genome shotgun (WGS) entry which is preliminary data.</text>
</comment>
<feature type="domain" description="PAC" evidence="7">
    <location>
        <begin position="179"/>
        <end position="229"/>
    </location>
</feature>
<dbReference type="InterPro" id="IPR009057">
    <property type="entry name" value="Homeodomain-like_sf"/>
</dbReference>
<dbReference type="InterPro" id="IPR025943">
    <property type="entry name" value="Sigma_54_int_dom_ATP-bd_2"/>
</dbReference>
<dbReference type="Proteomes" id="UP000235114">
    <property type="component" value="Unassembled WGS sequence"/>
</dbReference>
<sequence>MLDFYEIGENLPFGLLLVNDKGKIVFINHFCTTVLKINHASNKPIQHVLPGSSIMKVIKEGEFAFNTYEAEELHYLIEIPIKHGKLGLVLFFPNDVYQTFLNKSPKIIELKQELEAIMNLSGELVTITDAEGIVMRVNNACEQIMGVKEHDFIGKSALLLEKNGVINVSSTKTVLEQKRKITMNQVTKSGRRLLVQAHPIFNDDGSLNKIVNISKDVTEISILQKKLEEAKSVLDYYQHELSIAKKKDQEMVVKSKAMEEVYELACRIADVDATIFLQGETGVGKEVMARTIHNLSNRKDAPFVKVNCGAIPESIMESELFGYAKGTFTGANKDGKKGLALAAHKGTLFLDEIGELPLSLQSKLLQLLQEKQFTPLGETKPVQVDVRFIAATNRDLEEMVKEGTFREDLFYRLFVVPITIPPLSERKEDIPFLINHFLDIFSQKYNQYKIFNKEVVQLFIDYEWNGNVRELQNTIERLVLTVPFQQIELEHLPEKFKNSVSQPQRIIGDKINLKHEVEEFEKQIIKLAIENSATMKEASMKLGVDASTISRKIKKYNISIAKLQFLV</sequence>
<dbReference type="InterPro" id="IPR002078">
    <property type="entry name" value="Sigma_54_int"/>
</dbReference>
<dbReference type="FunFam" id="3.40.50.300:FF:000006">
    <property type="entry name" value="DNA-binding transcriptional regulator NtrC"/>
    <property type="match status" value="1"/>
</dbReference>
<dbReference type="InterPro" id="IPR027417">
    <property type="entry name" value="P-loop_NTPase"/>
</dbReference>
<accession>A0A2N5GHV7</accession>
<dbReference type="Proteomes" id="UP000234951">
    <property type="component" value="Unassembled WGS sequence"/>
</dbReference>
<evidence type="ECO:0000259" key="5">
    <source>
        <dbReference type="PROSITE" id="PS50045"/>
    </source>
</evidence>
<evidence type="ECO:0000313" key="8">
    <source>
        <dbReference type="EMBL" id="PLR80372.1"/>
    </source>
</evidence>
<dbReference type="SMART" id="SM00091">
    <property type="entry name" value="PAS"/>
    <property type="match status" value="2"/>
</dbReference>
<dbReference type="InterPro" id="IPR030828">
    <property type="entry name" value="HTH_TyrR"/>
</dbReference>
<dbReference type="CDD" id="cd00009">
    <property type="entry name" value="AAA"/>
    <property type="match status" value="1"/>
</dbReference>
<dbReference type="InterPro" id="IPR035965">
    <property type="entry name" value="PAS-like_dom_sf"/>
</dbReference>
<feature type="domain" description="PAS" evidence="6">
    <location>
        <begin position="110"/>
        <end position="159"/>
    </location>
</feature>
<dbReference type="InterPro" id="IPR025662">
    <property type="entry name" value="Sigma_54_int_dom_ATP-bd_1"/>
</dbReference>
<reference evidence="9 11" key="2">
    <citation type="submission" date="2017-12" db="EMBL/GenBank/DDBJ databases">
        <title>Comparative Functional Genomics of Dry Heat Resistant strains isolated from the Viking Spacecraft.</title>
        <authorList>
            <person name="Seuylemezian A."/>
            <person name="Cooper K."/>
            <person name="Vaishampayan P."/>
        </authorList>
    </citation>
    <scope>NUCLEOTIDE SEQUENCE [LARGE SCALE GENOMIC DNA]</scope>
    <source>
        <strain evidence="9 11">ATCC 29669</strain>
    </source>
</reference>
<dbReference type="PROSITE" id="PS50112">
    <property type="entry name" value="PAS"/>
    <property type="match status" value="1"/>
</dbReference>
<evidence type="ECO:0000313" key="10">
    <source>
        <dbReference type="Proteomes" id="UP000234951"/>
    </source>
</evidence>
<dbReference type="EMBL" id="PGVD01000091">
    <property type="protein sequence ID" value="PLR88873.1"/>
    <property type="molecule type" value="Genomic_DNA"/>
</dbReference>
<organism evidence="8 10">
    <name type="scientific">Bacillus canaveralius</name>
    <dbReference type="NCBI Taxonomy" id="1403243"/>
    <lineage>
        <taxon>Bacteria</taxon>
        <taxon>Bacillati</taxon>
        <taxon>Bacillota</taxon>
        <taxon>Bacilli</taxon>
        <taxon>Bacillales</taxon>
        <taxon>Bacillaceae</taxon>
        <taxon>Bacillus</taxon>
    </lineage>
</organism>
<protein>
    <recommendedName>
        <fullName evidence="4">HTH-type transcriptional regulatory protein TyrR</fullName>
    </recommendedName>
</protein>
<dbReference type="SUPFAM" id="SSF46689">
    <property type="entry name" value="Homeodomain-like"/>
    <property type="match status" value="1"/>
</dbReference>
<dbReference type="InterPro" id="IPR058031">
    <property type="entry name" value="AAA_lid_NorR"/>
</dbReference>
<dbReference type="PROSITE" id="PS50113">
    <property type="entry name" value="PAC"/>
    <property type="match status" value="1"/>
</dbReference>
<gene>
    <name evidence="8" type="ORF">CU635_18255</name>
    <name evidence="9" type="ORF">CVD25_22115</name>
</gene>
<dbReference type="CDD" id="cd00130">
    <property type="entry name" value="PAS"/>
    <property type="match status" value="1"/>
</dbReference>
<dbReference type="InterPro" id="IPR003593">
    <property type="entry name" value="AAA+_ATPase"/>
</dbReference>
<keyword evidence="11" id="KW-1185">Reference proteome</keyword>
<evidence type="ECO:0000313" key="9">
    <source>
        <dbReference type="EMBL" id="PLR88873.1"/>
    </source>
</evidence>
<evidence type="ECO:0000256" key="4">
    <source>
        <dbReference type="ARBA" id="ARBA00029500"/>
    </source>
</evidence>
<dbReference type="GO" id="GO:0003677">
    <property type="term" value="F:DNA binding"/>
    <property type="evidence" value="ECO:0007669"/>
    <property type="project" value="UniProtKB-KW"/>
</dbReference>
<dbReference type="Pfam" id="PF13426">
    <property type="entry name" value="PAS_9"/>
    <property type="match status" value="1"/>
</dbReference>
<dbReference type="Pfam" id="PF18024">
    <property type="entry name" value="HTH_50"/>
    <property type="match status" value="1"/>
</dbReference>
<evidence type="ECO:0000256" key="3">
    <source>
        <dbReference type="ARBA" id="ARBA00022840"/>
    </source>
</evidence>
<dbReference type="SUPFAM" id="SSF55785">
    <property type="entry name" value="PYP-like sensor domain (PAS domain)"/>
    <property type="match status" value="1"/>
</dbReference>
<dbReference type="Pfam" id="PF25601">
    <property type="entry name" value="AAA_lid_14"/>
    <property type="match status" value="1"/>
</dbReference>
<evidence type="ECO:0000259" key="7">
    <source>
        <dbReference type="PROSITE" id="PS50113"/>
    </source>
</evidence>
<dbReference type="NCBIfam" id="TIGR00229">
    <property type="entry name" value="sensory_box"/>
    <property type="match status" value="1"/>
</dbReference>
<evidence type="ECO:0000256" key="2">
    <source>
        <dbReference type="ARBA" id="ARBA00022797"/>
    </source>
</evidence>
<dbReference type="InterPro" id="IPR000700">
    <property type="entry name" value="PAS-assoc_C"/>
</dbReference>
<evidence type="ECO:0000256" key="1">
    <source>
        <dbReference type="ARBA" id="ARBA00022741"/>
    </source>
</evidence>
<dbReference type="SMART" id="SM00382">
    <property type="entry name" value="AAA"/>
    <property type="match status" value="1"/>
</dbReference>
<evidence type="ECO:0000313" key="11">
    <source>
        <dbReference type="Proteomes" id="UP000235114"/>
    </source>
</evidence>
<dbReference type="OrthoDB" id="9771372at2"/>
<name>A0A2N5GHV7_9BACI</name>
<proteinExistence type="predicted"/>
<dbReference type="EMBL" id="PGVA01000053">
    <property type="protein sequence ID" value="PLR80372.1"/>
    <property type="molecule type" value="Genomic_DNA"/>
</dbReference>
<dbReference type="PROSITE" id="PS00675">
    <property type="entry name" value="SIGMA54_INTERACT_1"/>
    <property type="match status" value="1"/>
</dbReference>
<feature type="domain" description="Sigma-54 factor interaction" evidence="5">
    <location>
        <begin position="251"/>
        <end position="480"/>
    </location>
</feature>
<keyword evidence="2" id="KW-0058">Aromatic hydrocarbons catabolism</keyword>
<dbReference type="SUPFAM" id="SSF52540">
    <property type="entry name" value="P-loop containing nucleoside triphosphate hydrolases"/>
    <property type="match status" value="1"/>
</dbReference>
<dbReference type="Pfam" id="PF00158">
    <property type="entry name" value="Sigma54_activat"/>
    <property type="match status" value="1"/>
</dbReference>
<dbReference type="AlphaFoldDB" id="A0A2N5GHV7"/>
<dbReference type="RefSeq" id="WP_101578812.1">
    <property type="nucleotide sequence ID" value="NZ_PGVA01000053.1"/>
</dbReference>
<dbReference type="Gene3D" id="1.10.8.60">
    <property type="match status" value="1"/>
</dbReference>
<keyword evidence="3" id="KW-0067">ATP-binding</keyword>
<keyword evidence="1" id="KW-0547">Nucleotide-binding</keyword>
<dbReference type="PROSITE" id="PS50045">
    <property type="entry name" value="SIGMA54_INTERACT_4"/>
    <property type="match status" value="1"/>
</dbReference>
<dbReference type="PROSITE" id="PS00676">
    <property type="entry name" value="SIGMA54_INTERACT_2"/>
    <property type="match status" value="1"/>
</dbReference>
<evidence type="ECO:0000259" key="6">
    <source>
        <dbReference type="PROSITE" id="PS50112"/>
    </source>
</evidence>
<dbReference type="PANTHER" id="PTHR32071">
    <property type="entry name" value="TRANSCRIPTIONAL REGULATORY PROTEIN"/>
    <property type="match status" value="1"/>
</dbReference>
<dbReference type="Gene3D" id="1.10.10.60">
    <property type="entry name" value="Homeodomain-like"/>
    <property type="match status" value="1"/>
</dbReference>
<dbReference type="InterPro" id="IPR000014">
    <property type="entry name" value="PAS"/>
</dbReference>
<reference evidence="8 10" key="1">
    <citation type="submission" date="2017-11" db="EMBL/GenBank/DDBJ databases">
        <title>Comparitive Functional Genomics of Dry Heat Resistant strains isolated from the Viking Spacecraft.</title>
        <authorList>
            <person name="Seuylemezian A."/>
            <person name="Cooper K."/>
            <person name="Vaishampayan P."/>
        </authorList>
    </citation>
    <scope>NUCLEOTIDE SEQUENCE [LARGE SCALE GENOMIC DNA]</scope>
    <source>
        <strain evidence="8 10">M4.6</strain>
    </source>
</reference>